<dbReference type="AlphaFoldDB" id="A0A9D4F0R4"/>
<comment type="caution">
    <text evidence="1">The sequence shown here is derived from an EMBL/GenBank/DDBJ whole genome shotgun (WGS) entry which is preliminary data.</text>
</comment>
<evidence type="ECO:0000313" key="1">
    <source>
        <dbReference type="EMBL" id="KAH3789194.1"/>
    </source>
</evidence>
<keyword evidence="2" id="KW-1185">Reference proteome</keyword>
<protein>
    <submittedName>
        <fullName evidence="1">Uncharacterized protein</fullName>
    </submittedName>
</protein>
<dbReference type="EMBL" id="JAIWYP010000008">
    <property type="protein sequence ID" value="KAH3789194.1"/>
    <property type="molecule type" value="Genomic_DNA"/>
</dbReference>
<dbReference type="Proteomes" id="UP000828390">
    <property type="component" value="Unassembled WGS sequence"/>
</dbReference>
<reference evidence="1" key="1">
    <citation type="journal article" date="2019" name="bioRxiv">
        <title>The Genome of the Zebra Mussel, Dreissena polymorpha: A Resource for Invasive Species Research.</title>
        <authorList>
            <person name="McCartney M.A."/>
            <person name="Auch B."/>
            <person name="Kono T."/>
            <person name="Mallez S."/>
            <person name="Zhang Y."/>
            <person name="Obille A."/>
            <person name="Becker A."/>
            <person name="Abrahante J.E."/>
            <person name="Garbe J."/>
            <person name="Badalamenti J.P."/>
            <person name="Herman A."/>
            <person name="Mangelson H."/>
            <person name="Liachko I."/>
            <person name="Sullivan S."/>
            <person name="Sone E.D."/>
            <person name="Koren S."/>
            <person name="Silverstein K.A.T."/>
            <person name="Beckman K.B."/>
            <person name="Gohl D.M."/>
        </authorList>
    </citation>
    <scope>NUCLEOTIDE SEQUENCE</scope>
    <source>
        <strain evidence="1">Duluth1</strain>
        <tissue evidence="1">Whole animal</tissue>
    </source>
</reference>
<proteinExistence type="predicted"/>
<evidence type="ECO:0000313" key="2">
    <source>
        <dbReference type="Proteomes" id="UP000828390"/>
    </source>
</evidence>
<reference evidence="1" key="2">
    <citation type="submission" date="2020-11" db="EMBL/GenBank/DDBJ databases">
        <authorList>
            <person name="McCartney M.A."/>
            <person name="Auch B."/>
            <person name="Kono T."/>
            <person name="Mallez S."/>
            <person name="Becker A."/>
            <person name="Gohl D.M."/>
            <person name="Silverstein K.A.T."/>
            <person name="Koren S."/>
            <person name="Bechman K.B."/>
            <person name="Herman A."/>
            <person name="Abrahante J.E."/>
            <person name="Garbe J."/>
        </authorList>
    </citation>
    <scope>NUCLEOTIDE SEQUENCE</scope>
    <source>
        <strain evidence="1">Duluth1</strain>
        <tissue evidence="1">Whole animal</tissue>
    </source>
</reference>
<accession>A0A9D4F0R4</accession>
<organism evidence="1 2">
    <name type="scientific">Dreissena polymorpha</name>
    <name type="common">Zebra mussel</name>
    <name type="synonym">Mytilus polymorpha</name>
    <dbReference type="NCBI Taxonomy" id="45954"/>
    <lineage>
        <taxon>Eukaryota</taxon>
        <taxon>Metazoa</taxon>
        <taxon>Spiralia</taxon>
        <taxon>Lophotrochozoa</taxon>
        <taxon>Mollusca</taxon>
        <taxon>Bivalvia</taxon>
        <taxon>Autobranchia</taxon>
        <taxon>Heteroconchia</taxon>
        <taxon>Euheterodonta</taxon>
        <taxon>Imparidentia</taxon>
        <taxon>Neoheterodontei</taxon>
        <taxon>Myida</taxon>
        <taxon>Dreissenoidea</taxon>
        <taxon>Dreissenidae</taxon>
        <taxon>Dreissena</taxon>
    </lineage>
</organism>
<gene>
    <name evidence="1" type="ORF">DPMN_167366</name>
</gene>
<sequence>MKSQREKNIIEGAVSVEEGHSMSRFFQMVTQTVVYDNRFAANINQYSGICLRLYGVSTAKTFHINEHSRACGQAGVSIPGNCLSEGLSAHWGDNLRAWACQL</sequence>
<name>A0A9D4F0R4_DREPO</name>